<feature type="region of interest" description="Disordered" evidence="1">
    <location>
        <begin position="244"/>
        <end position="279"/>
    </location>
</feature>
<proteinExistence type="predicted"/>
<evidence type="ECO:0000313" key="2">
    <source>
        <dbReference type="EMBL" id="QBK88656.1"/>
    </source>
</evidence>
<protein>
    <submittedName>
        <fullName evidence="2">Uncharacterized protein</fullName>
    </submittedName>
</protein>
<dbReference type="EMBL" id="MK500394">
    <property type="protein sequence ID" value="QBK88656.1"/>
    <property type="molecule type" value="Genomic_DNA"/>
</dbReference>
<gene>
    <name evidence="2" type="ORF">LCMiAC01_03340</name>
</gene>
<feature type="compositionally biased region" description="Basic residues" evidence="1">
    <location>
        <begin position="264"/>
        <end position="277"/>
    </location>
</feature>
<reference evidence="2" key="1">
    <citation type="journal article" date="2019" name="MBio">
        <title>Virus Genomes from Deep Sea Sediments Expand the Ocean Megavirome and Support Independent Origins of Viral Gigantism.</title>
        <authorList>
            <person name="Backstrom D."/>
            <person name="Yutin N."/>
            <person name="Jorgensen S.L."/>
            <person name="Dharamshi J."/>
            <person name="Homa F."/>
            <person name="Zaremba-Niedwiedzka K."/>
            <person name="Spang A."/>
            <person name="Wolf Y.I."/>
            <person name="Koonin E.V."/>
            <person name="Ettema T.J."/>
        </authorList>
    </citation>
    <scope>NUCLEOTIDE SEQUENCE</scope>
</reference>
<accession>A0A481Z1T6</accession>
<sequence>MDKGLHIMDVVNADAGASSNNNTGHSTSSWACVFEDELGDTINDKPIGNITDDNDNNINRTRSLTIDEIINFKYNDLPDLEILYNEKRVAKYLKDHISNNKHSSINSNDIIDKLQWLMDVSEYFTKKLKLAEYKHQGLSRQKSKDFVEYSSTDSIREANNMELNSIPRSSYKFCRYNYECEFNYNSYNKGCYAQHFVHNMVYADLTVLLEYINNTINHSISEIKKSINTIYFVMNHMYDELNNSHKKKLRRNSSNDLHVDRTPSKHTKKRTGRRPAQHKKELAKFLMCRRYTDSRSIPRKVLKKCGTLKTKIIYQQQQMLHQ</sequence>
<evidence type="ECO:0000256" key="1">
    <source>
        <dbReference type="SAM" id="MobiDB-lite"/>
    </source>
</evidence>
<name>A0A481Z1T6_9VIRU</name>
<organism evidence="2">
    <name type="scientific">Mimivirus LCMiAC01</name>
    <dbReference type="NCBI Taxonomy" id="2506608"/>
    <lineage>
        <taxon>Viruses</taxon>
        <taxon>Varidnaviria</taxon>
        <taxon>Bamfordvirae</taxon>
        <taxon>Nucleocytoviricota</taxon>
        <taxon>Megaviricetes</taxon>
        <taxon>Imitervirales</taxon>
        <taxon>Mimiviridae</taxon>
        <taxon>Klosneuvirinae</taxon>
    </lineage>
</organism>